<dbReference type="Proteomes" id="UP000075901">
    <property type="component" value="Unassembled WGS sequence"/>
</dbReference>
<proteinExistence type="predicted"/>
<name>A0A182SQW6_9DIPT</name>
<dbReference type="Gene3D" id="2.60.120.260">
    <property type="entry name" value="Galactose-binding domain-like"/>
    <property type="match status" value="1"/>
</dbReference>
<dbReference type="InterPro" id="IPR009875">
    <property type="entry name" value="PilZ_domain"/>
</dbReference>
<dbReference type="Pfam" id="PF07238">
    <property type="entry name" value="PilZ"/>
    <property type="match status" value="1"/>
</dbReference>
<dbReference type="GO" id="GO:0016020">
    <property type="term" value="C:membrane"/>
    <property type="evidence" value="ECO:0007669"/>
    <property type="project" value="InterPro"/>
</dbReference>
<evidence type="ECO:0000313" key="4">
    <source>
        <dbReference type="Proteomes" id="UP000075901"/>
    </source>
</evidence>
<dbReference type="AlphaFoldDB" id="A0A182SQW6"/>
<feature type="region of interest" description="Disordered" evidence="1">
    <location>
        <begin position="117"/>
        <end position="153"/>
    </location>
</feature>
<sequence length="297" mass="32933">MRTETIDLSMGGVSLKTPDERFLDDPIEEVELALKSGTVSFPVEVINVDKSVTRLMFQELPIEKRRELVRVVLARADAWIREKPHAPDRPLRSFLGILRCIFELFYFSWQDRREKKRRKQQIDSSQQPGAVPGSAEQTVADSTSAANSLPQSVTPQAVLNQSVESTLSITDMGQPSGLTLNNWQRQSGITFTLPSDSVVTAATLLLDVEVSPALMEGDAELHLMLNGQPLSQHLLNKLHQAKVTYKVAVPAAMVVAHNNLSFSIKSDNDATMQCEKGASDKYWVKVLPSSHLQLEGQ</sequence>
<dbReference type="Gene3D" id="2.40.10.220">
    <property type="entry name" value="predicted glycosyltransferase like domains"/>
    <property type="match status" value="1"/>
</dbReference>
<feature type="domain" description="PilZ" evidence="2">
    <location>
        <begin position="2"/>
        <end position="73"/>
    </location>
</feature>
<evidence type="ECO:0000313" key="3">
    <source>
        <dbReference type="EnsemblMetazoa" id="AMAM011611-PA"/>
    </source>
</evidence>
<dbReference type="VEuPathDB" id="VectorBase:AMAM011611"/>
<evidence type="ECO:0000256" key="1">
    <source>
        <dbReference type="SAM" id="MobiDB-lite"/>
    </source>
</evidence>
<dbReference type="InterPro" id="IPR018513">
    <property type="entry name" value="Cell_synthase_bac"/>
</dbReference>
<protein>
    <recommendedName>
        <fullName evidence="2">PilZ domain-containing protein</fullName>
    </recommendedName>
</protein>
<feature type="compositionally biased region" description="Polar residues" evidence="1">
    <location>
        <begin position="135"/>
        <end position="153"/>
    </location>
</feature>
<keyword evidence="4" id="KW-1185">Reference proteome</keyword>
<organism evidence="3 4">
    <name type="scientific">Anopheles maculatus</name>
    <dbReference type="NCBI Taxonomy" id="74869"/>
    <lineage>
        <taxon>Eukaryota</taxon>
        <taxon>Metazoa</taxon>
        <taxon>Ecdysozoa</taxon>
        <taxon>Arthropoda</taxon>
        <taxon>Hexapoda</taxon>
        <taxon>Insecta</taxon>
        <taxon>Pterygota</taxon>
        <taxon>Neoptera</taxon>
        <taxon>Endopterygota</taxon>
        <taxon>Diptera</taxon>
        <taxon>Nematocera</taxon>
        <taxon>Culicoidea</taxon>
        <taxon>Culicidae</taxon>
        <taxon>Anophelinae</taxon>
        <taxon>Anopheles</taxon>
        <taxon>Anopheles maculatus group</taxon>
    </lineage>
</organism>
<dbReference type="EnsemblMetazoa" id="AMAM011611-RA">
    <property type="protein sequence ID" value="AMAM011611-PA"/>
    <property type="gene ID" value="AMAM011611"/>
</dbReference>
<dbReference type="Pfam" id="PF03170">
    <property type="entry name" value="BcsB"/>
    <property type="match status" value="1"/>
</dbReference>
<evidence type="ECO:0000259" key="2">
    <source>
        <dbReference type="Pfam" id="PF07238"/>
    </source>
</evidence>
<reference evidence="4" key="1">
    <citation type="submission" date="2013-09" db="EMBL/GenBank/DDBJ databases">
        <title>The Genome Sequence of Anopheles maculatus species B.</title>
        <authorList>
            <consortium name="The Broad Institute Genomics Platform"/>
            <person name="Neafsey D.E."/>
            <person name="Besansky N."/>
            <person name="Howell P."/>
            <person name="Walton C."/>
            <person name="Young S.K."/>
            <person name="Zeng Q."/>
            <person name="Gargeya S."/>
            <person name="Fitzgerald M."/>
            <person name="Haas B."/>
            <person name="Abouelleil A."/>
            <person name="Allen A.W."/>
            <person name="Alvarado L."/>
            <person name="Arachchi H.M."/>
            <person name="Berlin A.M."/>
            <person name="Chapman S.B."/>
            <person name="Gainer-Dewar J."/>
            <person name="Goldberg J."/>
            <person name="Griggs A."/>
            <person name="Gujja S."/>
            <person name="Hansen M."/>
            <person name="Howarth C."/>
            <person name="Imamovic A."/>
            <person name="Ireland A."/>
            <person name="Larimer J."/>
            <person name="McCowan C."/>
            <person name="Murphy C."/>
            <person name="Pearson M."/>
            <person name="Poon T.W."/>
            <person name="Priest M."/>
            <person name="Roberts A."/>
            <person name="Saif S."/>
            <person name="Shea T."/>
            <person name="Sisk P."/>
            <person name="Sykes S."/>
            <person name="Wortman J."/>
            <person name="Nusbaum C."/>
            <person name="Birren B."/>
        </authorList>
    </citation>
    <scope>NUCLEOTIDE SEQUENCE [LARGE SCALE GENOMIC DNA]</scope>
    <source>
        <strain evidence="4">maculatus3</strain>
    </source>
</reference>
<dbReference type="GO" id="GO:0035438">
    <property type="term" value="F:cyclic-di-GMP binding"/>
    <property type="evidence" value="ECO:0007669"/>
    <property type="project" value="InterPro"/>
</dbReference>
<accession>A0A182SQW6</accession>
<dbReference type="GO" id="GO:0006011">
    <property type="term" value="P:UDP-alpha-D-glucose metabolic process"/>
    <property type="evidence" value="ECO:0007669"/>
    <property type="project" value="InterPro"/>
</dbReference>
<reference evidence="3" key="2">
    <citation type="submission" date="2020-05" db="UniProtKB">
        <authorList>
            <consortium name="EnsemblMetazoa"/>
        </authorList>
    </citation>
    <scope>IDENTIFICATION</scope>
    <source>
        <strain evidence="3">maculatus3</strain>
    </source>
</reference>